<proteinExistence type="predicted"/>
<dbReference type="Proteomes" id="UP000814128">
    <property type="component" value="Unassembled WGS sequence"/>
</dbReference>
<reference evidence="1" key="2">
    <citation type="journal article" date="2022" name="New Phytol.">
        <title>Evolutionary transition to the ectomycorrhizal habit in the genomes of a hyperdiverse lineage of mushroom-forming fungi.</title>
        <authorList>
            <person name="Looney B."/>
            <person name="Miyauchi S."/>
            <person name="Morin E."/>
            <person name="Drula E."/>
            <person name="Courty P.E."/>
            <person name="Kohler A."/>
            <person name="Kuo A."/>
            <person name="LaButti K."/>
            <person name="Pangilinan J."/>
            <person name="Lipzen A."/>
            <person name="Riley R."/>
            <person name="Andreopoulos W."/>
            <person name="He G."/>
            <person name="Johnson J."/>
            <person name="Nolan M."/>
            <person name="Tritt A."/>
            <person name="Barry K.W."/>
            <person name="Grigoriev I.V."/>
            <person name="Nagy L.G."/>
            <person name="Hibbett D."/>
            <person name="Henrissat B."/>
            <person name="Matheny P.B."/>
            <person name="Labbe J."/>
            <person name="Martin F.M."/>
        </authorList>
    </citation>
    <scope>NUCLEOTIDE SEQUENCE</scope>
    <source>
        <strain evidence="1">EC-137</strain>
    </source>
</reference>
<accession>A0ACB8Q7S3</accession>
<feature type="non-terminal residue" evidence="1">
    <location>
        <position position="1"/>
    </location>
</feature>
<gene>
    <name evidence="1" type="ORF">K488DRAFT_60317</name>
</gene>
<name>A0ACB8Q7S3_9AGAM</name>
<organism evidence="1 2">
    <name type="scientific">Vararia minispora EC-137</name>
    <dbReference type="NCBI Taxonomy" id="1314806"/>
    <lineage>
        <taxon>Eukaryota</taxon>
        <taxon>Fungi</taxon>
        <taxon>Dikarya</taxon>
        <taxon>Basidiomycota</taxon>
        <taxon>Agaricomycotina</taxon>
        <taxon>Agaricomycetes</taxon>
        <taxon>Russulales</taxon>
        <taxon>Lachnocladiaceae</taxon>
        <taxon>Vararia</taxon>
    </lineage>
</organism>
<dbReference type="EMBL" id="MU273830">
    <property type="protein sequence ID" value="KAI0027844.1"/>
    <property type="molecule type" value="Genomic_DNA"/>
</dbReference>
<evidence type="ECO:0000313" key="2">
    <source>
        <dbReference type="Proteomes" id="UP000814128"/>
    </source>
</evidence>
<evidence type="ECO:0000313" key="1">
    <source>
        <dbReference type="EMBL" id="KAI0027844.1"/>
    </source>
</evidence>
<comment type="caution">
    <text evidence="1">The sequence shown here is derived from an EMBL/GenBank/DDBJ whole genome shotgun (WGS) entry which is preliminary data.</text>
</comment>
<protein>
    <submittedName>
        <fullName evidence="1">CHAT domain-containing protein</fullName>
    </submittedName>
</protein>
<keyword evidence="2" id="KW-1185">Reference proteome</keyword>
<reference evidence="1" key="1">
    <citation type="submission" date="2021-02" db="EMBL/GenBank/DDBJ databases">
        <authorList>
            <consortium name="DOE Joint Genome Institute"/>
            <person name="Ahrendt S."/>
            <person name="Looney B.P."/>
            <person name="Miyauchi S."/>
            <person name="Morin E."/>
            <person name="Drula E."/>
            <person name="Courty P.E."/>
            <person name="Chicoki N."/>
            <person name="Fauchery L."/>
            <person name="Kohler A."/>
            <person name="Kuo A."/>
            <person name="Labutti K."/>
            <person name="Pangilinan J."/>
            <person name="Lipzen A."/>
            <person name="Riley R."/>
            <person name="Andreopoulos W."/>
            <person name="He G."/>
            <person name="Johnson J."/>
            <person name="Barry K.W."/>
            <person name="Grigoriev I.V."/>
            <person name="Nagy L."/>
            <person name="Hibbett D."/>
            <person name="Henrissat B."/>
            <person name="Matheny P.B."/>
            <person name="Labbe J."/>
            <person name="Martin F."/>
        </authorList>
    </citation>
    <scope>NUCLEOTIDE SEQUENCE</scope>
    <source>
        <strain evidence="1">EC-137</strain>
    </source>
</reference>
<sequence length="1167" mass="128631">QAQRLAEDGASLLGQAMSTSEPEILSAAISRLQDSINLAPDGYPYKHWQLINLGIALRTRFERLGNVNDLQDAVRVLRQAVNLTPDGHIYKPGRFSTLGNALEARFDRLGGLDDLEQAIIAKRQAVHLTPDDHPDRPGRLSNLGRALQTRFDRLGGLDDLEEAIVIKRQAVGLTPDGHPHKAGRLNTLGNALEARFDRFGSLDDLEEAIVVKRQAVNLTPDNDPDMPGRLSNLGNALNARFGGLEDLEEAIMVKRQAVDLAPSSHPDKPACLSNLGNALRTRFDRLGGLDDLQEAIAAWRQAVDLTTDSHPDRLKFLNSIGNALKTRFDRLGTLDDLEEAIIVGRQVVNLTPDNHPFKPRRLGNLGLALETRFDRLGGLNDLEEAIVAKRHAFNLTPDGHPDKPKQFNNLGIALRTRFERLGGPDDLEEAIVAQRQAVKLTPDSHSDKPGRLNNLGFALTTRFGCFRSFDDLEEAIVVKRRAVVLTPDSHPHKPVYLDNLGSVLAIRFNHLGDLDDLKDAITVKRQAVDLAPDGDPSKSGRLNNLGIVIQTRFGQTCNLEDLQLARNVFTLAADQETAPPAQRLRAVKHCLDVCRLQIQSGHATSSDLMIIFNRAFSLIPQVAWLGTSITQRYATLSSIGSIVNDAVSVAIQTGNLSRAVEWLEEGRSVVWGQLLQLRSPVDSLRTHHPDLADNLQSLSRDLEDSSNDTRSGNIHDLLSIVDLNESVYSVSDAALRDQVSVRIKLAQDYQNLLRRIREQDGFKNFLMPRTFAELIPPQRTDGPVVIINVHSFRCDALVVYGSAELIIHIPLSNLTFELVEDMCLRFTLSLKEAGVRERERVDDEVADSDPQSPNRRGAISPSRAPKRYAGSLILDVLKDLWTFVVQPVLERIEIKLADSIIADLPHVTWCPTGPLAFLPIHAAGIYGRRGMPDDEMKLFDIVVSSYTPTLSALLRPPHGLVDGWPSVKALVVSQPKTPGMSMLPGVASEVARIRKHLDGQVVHFDDKDATIEAVFRAMNEDRCQIIHLACHGLQNTEDPTESAFALHDGKLTLSRLMSSSVRNAEFAFLSACQTSTGDEKLPEEAVHLAAGMLAMGFKSVIGTMWSIGDQDAPIVADEVYRELKVGYVPGGGGLRTAYALHEAVKVLREKVGESNIVRWAPYVHFGI</sequence>